<sequence length="180" mass="19924">MKGGRTSRLVIDASIARASGGIEAVHPTATAVRDFLQKVLIMCHRAVMTPAIRLEWEKHESAFARKWRRSMVARKKVIVIATQEMSEVRAAIKDGPASQNDKSAMIKDLLLVEAAIATDERVIALDDKVQTLFIVESKRIAALRRIVWINPVSNSAGAMALLNGEECERQWSLAAMSNEM</sequence>
<name>A0A369XNG8_9PROT</name>
<accession>A0A369XNG8</accession>
<dbReference type="Proteomes" id="UP000253831">
    <property type="component" value="Unassembled WGS sequence"/>
</dbReference>
<proteinExistence type="predicted"/>
<gene>
    <name evidence="1" type="ORF">DVS81_04635</name>
</gene>
<evidence type="ECO:0008006" key="3">
    <source>
        <dbReference type="Google" id="ProtNLM"/>
    </source>
</evidence>
<protein>
    <recommendedName>
        <fullName evidence="3">PIN domain-containing protein</fullName>
    </recommendedName>
</protein>
<dbReference type="AlphaFoldDB" id="A0A369XNG8"/>
<evidence type="ECO:0000313" key="1">
    <source>
        <dbReference type="EMBL" id="RDE51673.1"/>
    </source>
</evidence>
<organism evidence="1 2">
    <name type="scientific">Candidatus Accumulibacter meliphilus</name>
    <dbReference type="NCBI Taxonomy" id="2211374"/>
    <lineage>
        <taxon>Bacteria</taxon>
        <taxon>Pseudomonadati</taxon>
        <taxon>Pseudomonadota</taxon>
        <taxon>Betaproteobacteria</taxon>
        <taxon>Candidatus Accumulibacter</taxon>
    </lineage>
</organism>
<comment type="caution">
    <text evidence="1">The sequence shown here is derived from an EMBL/GenBank/DDBJ whole genome shotgun (WGS) entry which is preliminary data.</text>
</comment>
<reference evidence="1 2" key="1">
    <citation type="submission" date="2018-05" db="EMBL/GenBank/DDBJ databases">
        <title>Integrated omic analyses show evidence that a Ca. Accumulibacter phosphatis strain performs denitrification under micro-aerobic conditions.</title>
        <authorList>
            <person name="Camejo P.Y."/>
            <person name="Katherine M.D."/>
            <person name="Daniel N.R."/>
        </authorList>
    </citation>
    <scope>NUCLEOTIDE SEQUENCE [LARGE SCALE GENOMIC DNA]</scope>
    <source>
        <strain evidence="1">UW-LDO-IC</strain>
    </source>
</reference>
<dbReference type="EMBL" id="QPGA01000005">
    <property type="protein sequence ID" value="RDE51673.1"/>
    <property type="molecule type" value="Genomic_DNA"/>
</dbReference>
<evidence type="ECO:0000313" key="2">
    <source>
        <dbReference type="Proteomes" id="UP000253831"/>
    </source>
</evidence>